<name>A0A7X0RN06_9BACL</name>
<keyword evidence="2" id="KW-1185">Reference proteome</keyword>
<dbReference type="EMBL" id="JACJVP010000007">
    <property type="protein sequence ID" value="MBB6670273.1"/>
    <property type="molecule type" value="Genomic_DNA"/>
</dbReference>
<dbReference type="RefSeq" id="WP_185141711.1">
    <property type="nucleotide sequence ID" value="NZ_JACJVP010000007.1"/>
</dbReference>
<comment type="caution">
    <text evidence="1">The sequence shown here is derived from an EMBL/GenBank/DDBJ whole genome shotgun (WGS) entry which is preliminary data.</text>
</comment>
<reference evidence="1 2" key="1">
    <citation type="submission" date="2020-08" db="EMBL/GenBank/DDBJ databases">
        <title>Cohnella phylogeny.</title>
        <authorList>
            <person name="Dunlap C."/>
        </authorList>
    </citation>
    <scope>NUCLEOTIDE SEQUENCE [LARGE SCALE GENOMIC DNA]</scope>
    <source>
        <strain evidence="1 2">DSM 28246</strain>
    </source>
</reference>
<organism evidence="1 2">
    <name type="scientific">Cohnella nanjingensis</name>
    <dbReference type="NCBI Taxonomy" id="1387779"/>
    <lineage>
        <taxon>Bacteria</taxon>
        <taxon>Bacillati</taxon>
        <taxon>Bacillota</taxon>
        <taxon>Bacilli</taxon>
        <taxon>Bacillales</taxon>
        <taxon>Paenibacillaceae</taxon>
        <taxon>Cohnella</taxon>
    </lineage>
</organism>
<evidence type="ECO:0008006" key="3">
    <source>
        <dbReference type="Google" id="ProtNLM"/>
    </source>
</evidence>
<sequence length="104" mass="10981">MIVTPNLIAVNHNGHRYVPGEEFEIDRAGYARIAGHLDVIDDEDKPAAEKPLEKQSVAELKAYAELHNIDLGDADKKPAILAAILAAQQAGGAPNGGTGDGDQQ</sequence>
<accession>A0A7X0RN06</accession>
<protein>
    <recommendedName>
        <fullName evidence="3">Rho termination factor N-terminal domain-containing protein</fullName>
    </recommendedName>
</protein>
<evidence type="ECO:0000313" key="2">
    <source>
        <dbReference type="Proteomes" id="UP000547209"/>
    </source>
</evidence>
<proteinExistence type="predicted"/>
<dbReference type="AlphaFoldDB" id="A0A7X0RN06"/>
<evidence type="ECO:0000313" key="1">
    <source>
        <dbReference type="EMBL" id="MBB6670273.1"/>
    </source>
</evidence>
<dbReference type="Proteomes" id="UP000547209">
    <property type="component" value="Unassembled WGS sequence"/>
</dbReference>
<gene>
    <name evidence="1" type="ORF">H7C19_06185</name>
</gene>